<dbReference type="Gramene" id="LPERR01G33420.1">
    <property type="protein sequence ID" value="LPERR01G33420.1"/>
    <property type="gene ID" value="LPERR01G33420"/>
</dbReference>
<dbReference type="STRING" id="77586.A0A0D9V8E5"/>
<dbReference type="PANTHER" id="PTHR11654">
    <property type="entry name" value="OLIGOPEPTIDE TRANSPORTER-RELATED"/>
    <property type="match status" value="1"/>
</dbReference>
<dbReference type="PROSITE" id="PS01022">
    <property type="entry name" value="PTR2_1"/>
    <property type="match status" value="1"/>
</dbReference>
<name>A0A0D9V8E5_9ORYZ</name>
<feature type="transmembrane region" description="Helical" evidence="7">
    <location>
        <begin position="212"/>
        <end position="234"/>
    </location>
</feature>
<dbReference type="InterPro" id="IPR018456">
    <property type="entry name" value="PTR2_symporter_CS"/>
</dbReference>
<dbReference type="Pfam" id="PF00854">
    <property type="entry name" value="PTR2"/>
    <property type="match status" value="5"/>
</dbReference>
<evidence type="ECO:0000256" key="4">
    <source>
        <dbReference type="ARBA" id="ARBA00022989"/>
    </source>
</evidence>
<feature type="transmembrane region" description="Helical" evidence="7">
    <location>
        <begin position="617"/>
        <end position="638"/>
    </location>
</feature>
<keyword evidence="9" id="KW-1185">Reference proteome</keyword>
<dbReference type="Gene3D" id="1.20.1250.20">
    <property type="entry name" value="MFS general substrate transporter like domains"/>
    <property type="match status" value="4"/>
</dbReference>
<evidence type="ECO:0000256" key="6">
    <source>
        <dbReference type="SAM" id="MobiDB-lite"/>
    </source>
</evidence>
<evidence type="ECO:0000256" key="3">
    <source>
        <dbReference type="ARBA" id="ARBA00022692"/>
    </source>
</evidence>
<keyword evidence="3 7" id="KW-0812">Transmembrane</keyword>
<reference evidence="8" key="3">
    <citation type="submission" date="2015-04" db="UniProtKB">
        <authorList>
            <consortium name="EnsemblPlants"/>
        </authorList>
    </citation>
    <scope>IDENTIFICATION</scope>
</reference>
<evidence type="ECO:0000256" key="1">
    <source>
        <dbReference type="ARBA" id="ARBA00004141"/>
    </source>
</evidence>
<dbReference type="GO" id="GO:0006857">
    <property type="term" value="P:oligopeptide transport"/>
    <property type="evidence" value="ECO:0007669"/>
    <property type="project" value="InterPro"/>
</dbReference>
<proteinExistence type="inferred from homology"/>
<feature type="transmembrane region" description="Helical" evidence="7">
    <location>
        <begin position="697"/>
        <end position="720"/>
    </location>
</feature>
<organism evidence="8 9">
    <name type="scientific">Leersia perrieri</name>
    <dbReference type="NCBI Taxonomy" id="77586"/>
    <lineage>
        <taxon>Eukaryota</taxon>
        <taxon>Viridiplantae</taxon>
        <taxon>Streptophyta</taxon>
        <taxon>Embryophyta</taxon>
        <taxon>Tracheophyta</taxon>
        <taxon>Spermatophyta</taxon>
        <taxon>Magnoliopsida</taxon>
        <taxon>Liliopsida</taxon>
        <taxon>Poales</taxon>
        <taxon>Poaceae</taxon>
        <taxon>BOP clade</taxon>
        <taxon>Oryzoideae</taxon>
        <taxon>Oryzeae</taxon>
        <taxon>Oryzinae</taxon>
        <taxon>Leersia</taxon>
    </lineage>
</organism>
<feature type="transmembrane region" description="Helical" evidence="7">
    <location>
        <begin position="1079"/>
        <end position="1101"/>
    </location>
</feature>
<feature type="transmembrane region" description="Helical" evidence="7">
    <location>
        <begin position="1378"/>
        <end position="1404"/>
    </location>
</feature>
<feature type="transmembrane region" description="Helical" evidence="7">
    <location>
        <begin position="658"/>
        <end position="676"/>
    </location>
</feature>
<feature type="transmembrane region" description="Helical" evidence="7">
    <location>
        <begin position="910"/>
        <end position="930"/>
    </location>
</feature>
<feature type="transmembrane region" description="Helical" evidence="7">
    <location>
        <begin position="1203"/>
        <end position="1222"/>
    </location>
</feature>
<dbReference type="FunFam" id="1.20.1250.20:FF:000410">
    <property type="entry name" value="POT family protein"/>
    <property type="match status" value="2"/>
</dbReference>
<feature type="transmembrane region" description="Helical" evidence="7">
    <location>
        <begin position="1314"/>
        <end position="1336"/>
    </location>
</feature>
<dbReference type="FunFam" id="1.20.1250.20:FF:001033">
    <property type="entry name" value="Oligopeptide transporter, kidney isoform"/>
    <property type="match status" value="1"/>
</dbReference>
<dbReference type="GO" id="GO:0016020">
    <property type="term" value="C:membrane"/>
    <property type="evidence" value="ECO:0007669"/>
    <property type="project" value="UniProtKB-SubCell"/>
</dbReference>
<accession>A0A0D9V8E5</accession>
<feature type="transmembrane region" description="Helical" evidence="7">
    <location>
        <begin position="549"/>
        <end position="567"/>
    </location>
</feature>
<evidence type="ECO:0000256" key="7">
    <source>
        <dbReference type="SAM" id="Phobius"/>
    </source>
</evidence>
<dbReference type="EnsemblPlants" id="LPERR01G33420.1">
    <property type="protein sequence ID" value="LPERR01G33420.1"/>
    <property type="gene ID" value="LPERR01G33420"/>
</dbReference>
<feature type="transmembrane region" description="Helical" evidence="7">
    <location>
        <begin position="726"/>
        <end position="746"/>
    </location>
</feature>
<feature type="transmembrane region" description="Helical" evidence="7">
    <location>
        <begin position="99"/>
        <end position="119"/>
    </location>
</feature>
<dbReference type="GO" id="GO:0022857">
    <property type="term" value="F:transmembrane transporter activity"/>
    <property type="evidence" value="ECO:0007669"/>
    <property type="project" value="InterPro"/>
</dbReference>
<keyword evidence="5 7" id="KW-0472">Membrane</keyword>
<feature type="region of interest" description="Disordered" evidence="6">
    <location>
        <begin position="1"/>
        <end position="24"/>
    </location>
</feature>
<keyword evidence="4 7" id="KW-1133">Transmembrane helix</keyword>
<comment type="subcellular location">
    <subcellularLocation>
        <location evidence="1">Membrane</location>
        <topology evidence="1">Multi-pass membrane protein</topology>
    </subcellularLocation>
</comment>
<feature type="transmembrane region" description="Helical" evidence="7">
    <location>
        <begin position="314"/>
        <end position="336"/>
    </location>
</feature>
<protein>
    <recommendedName>
        <fullName evidence="10">Major facilitator superfamily (MFS) profile domain-containing protein</fullName>
    </recommendedName>
</protein>
<feature type="transmembrane region" description="Helical" evidence="7">
    <location>
        <begin position="994"/>
        <end position="1014"/>
    </location>
</feature>
<sequence length="1480" mass="158764">MESGLLAHSDEPSVISSNPDGRHRRGGWRAARFLIAVGFLERVGFNGVQGNLVMYLAGPMAMSTAAAAAGASAWSGTVQVLTLVGALAADSHIGRYRAIVAAGVLHLLSLGMLTISSMTQATYPHPVSSSPSPAPPSPARLVFFHGALYLLALAQGFHNPCSEAFGADQFTAPGDDAGARASRSSYFNWYHFFNSCGYALSNSALSYVEDSISWTVGFAACLATTAVYLPVFLLGTPTYRAEQPARRNDAADCTERLMEKEEVEDGNGKGLGFVVVKLLPIWLISIVFATAVSQQTTLFIKQGSTMERRIGGGLVVPSAALQCVVGFTVIVLLPVYDRAVVPVARRLTGHPAGITTLQRVGAGMAVSGLAMAVSALVESRRLRAASDAGLVDRPGDGETVPMGVWWLVPQYLLVGVARVLGDIGLDEFFYEQAPDGLRSVGLAMSLSVRGVGHYASGVLVAAIDWATRRGGGESWFADDLNRAHLDYFYWILAALAVLEVVVFVRIAKRFASQNKGEPAKPAMESGRLLAHSDEPSAGTKHDGRGGWRAALFVIAVGFLERIGFYGVQGNLIMYLTGPMGMSTAAAATAANAWGGTVLVLTLIGAAAADSHLGRYRAVVAAGVLYLMSLGMLTISSTLQPSHPHPASCNDGATACSPSHAFFYAALYLLALAQGFHKPCSEAFGADQFATNASRRSSYFNWFHFSISWGYAAATTVLSYLEDNVGWTAGFAACWATMVVYLAVFLLGTPTYRSEPPVAGAAPLAAVFDFYWKDDDIATERLLSKEEVEGDGKGFVVVKLIPIWLTSIVFATIASQDVTLFTKQGSAMDRRVIGGLVVPPASLQFAISATIVTLLPLYDRAVVPVARRLTGHPSGITTLQRVGAGMAVSGLAMAVAALVESRRRASAATMSVWWLVPQYVLLGVSRVLGIVGLEEFFYDQAPDGLRSVGLAMSLSVLGVGSYASGALVAAIDWATARGGGESWFADDIDRAHLDYFYWILAALAAVEVVVFVYIAKRYPLLPPPASAVDHLGRPASRRSTGRWPAALFIIGVEISERFAFGGIAGNLITYLTGPLGQSTASAAAAINAWAGVALLLPLLGAAVADSWLGRYRTIICASLLYILGLGMLTLSPVLVPHRQQESGDNADSNVSSTMNIHVALFYLSLYMVGFAQGGHKPCVQAFGADQFDENDPEEYASRSSFFNWWYFGTYGSNIITVSILNYIQDNIGWQLGFGIPCIAMSLSLAVFLLGTKVYRFYPLGSDTSLFGQVGKSLLAKIRWWCTSWCTKSSDDPQASSSQGDQDDAEKACFPDEAAAVLKLFPIGATCLIYAIVFAQWMTLFTKQASTLDRWIALVEKRRLMIARDFGLVDSPGATIPMSFWWVVPQFILSGLADIFTMVGLQEFFYDQVPDGLRSLGLALYLSIFGIGSFISSFLVYAIDKVTSMTGDSWFSDNLNRGHLDYFYWLLAVLSVLGLEHHQQPP</sequence>
<evidence type="ECO:0000313" key="9">
    <source>
        <dbReference type="Proteomes" id="UP000032180"/>
    </source>
</evidence>
<dbReference type="HOGENOM" id="CLU_002530_0_0_1"/>
<evidence type="ECO:0000256" key="2">
    <source>
        <dbReference type="ARBA" id="ARBA00005982"/>
    </source>
</evidence>
<feature type="transmembrane region" description="Helical" evidence="7">
    <location>
        <begin position="831"/>
        <end position="857"/>
    </location>
</feature>
<feature type="transmembrane region" description="Helical" evidence="7">
    <location>
        <begin position="271"/>
        <end position="293"/>
    </location>
</feature>
<dbReference type="Proteomes" id="UP000032180">
    <property type="component" value="Chromosome 1"/>
</dbReference>
<feature type="transmembrane region" description="Helical" evidence="7">
    <location>
        <begin position="139"/>
        <end position="157"/>
    </location>
</feature>
<dbReference type="InterPro" id="IPR036259">
    <property type="entry name" value="MFS_trans_sf"/>
</dbReference>
<feature type="transmembrane region" description="Helical" evidence="7">
    <location>
        <begin position="446"/>
        <end position="467"/>
    </location>
</feature>
<feature type="transmembrane region" description="Helical" evidence="7">
    <location>
        <begin position="950"/>
        <end position="973"/>
    </location>
</feature>
<feature type="transmembrane region" description="Helical" evidence="7">
    <location>
        <begin position="60"/>
        <end position="87"/>
    </location>
</feature>
<feature type="transmembrane region" description="Helical" evidence="7">
    <location>
        <begin position="877"/>
        <end position="898"/>
    </location>
</feature>
<comment type="similarity">
    <text evidence="2">Belongs to the major facilitator superfamily. Proton-dependent oligopeptide transporter (POT/PTR) (TC 2.A.17) family.</text>
</comment>
<feature type="transmembrane region" description="Helical" evidence="7">
    <location>
        <begin position="1113"/>
        <end position="1133"/>
    </location>
</feature>
<evidence type="ECO:0000256" key="5">
    <source>
        <dbReference type="ARBA" id="ARBA00023136"/>
    </source>
</evidence>
<feature type="transmembrane region" description="Helical" evidence="7">
    <location>
        <begin position="579"/>
        <end position="605"/>
    </location>
</feature>
<dbReference type="eggNOG" id="KOG1237">
    <property type="taxonomic scope" value="Eukaryota"/>
</dbReference>
<evidence type="ECO:0000313" key="8">
    <source>
        <dbReference type="EnsemblPlants" id="LPERR01G33420.1"/>
    </source>
</evidence>
<evidence type="ECO:0008006" key="10">
    <source>
        <dbReference type="Google" id="ProtNLM"/>
    </source>
</evidence>
<feature type="transmembrane region" description="Helical" evidence="7">
    <location>
        <begin position="487"/>
        <end position="507"/>
    </location>
</feature>
<feature type="transmembrane region" description="Helical" evidence="7">
    <location>
        <begin position="1228"/>
        <end position="1248"/>
    </location>
</feature>
<feature type="transmembrane region" description="Helical" evidence="7">
    <location>
        <begin position="1153"/>
        <end position="1170"/>
    </location>
</feature>
<feature type="transmembrane region" description="Helical" evidence="7">
    <location>
        <begin position="1416"/>
        <end position="1437"/>
    </location>
</feature>
<dbReference type="InterPro" id="IPR000109">
    <property type="entry name" value="POT_fam"/>
</dbReference>
<reference evidence="9" key="2">
    <citation type="submission" date="2013-12" db="EMBL/GenBank/DDBJ databases">
        <authorList>
            <person name="Yu Y."/>
            <person name="Lee S."/>
            <person name="de Baynast K."/>
            <person name="Wissotski M."/>
            <person name="Liu L."/>
            <person name="Talag J."/>
            <person name="Goicoechea J."/>
            <person name="Angelova A."/>
            <person name="Jetty R."/>
            <person name="Kudrna D."/>
            <person name="Golser W."/>
            <person name="Rivera L."/>
            <person name="Zhang J."/>
            <person name="Wing R."/>
        </authorList>
    </citation>
    <scope>NUCLEOTIDE SEQUENCE</scope>
</reference>
<reference evidence="8 9" key="1">
    <citation type="submission" date="2012-08" db="EMBL/GenBank/DDBJ databases">
        <title>Oryza genome evolution.</title>
        <authorList>
            <person name="Wing R.A."/>
        </authorList>
    </citation>
    <scope>NUCLEOTIDE SEQUENCE</scope>
</reference>
<dbReference type="SUPFAM" id="SSF103473">
    <property type="entry name" value="MFS general substrate transporter"/>
    <property type="match status" value="3"/>
</dbReference>
<feature type="transmembrane region" description="Helical" evidence="7">
    <location>
        <begin position="356"/>
        <end position="377"/>
    </location>
</feature>